<proteinExistence type="predicted"/>
<keyword evidence="1" id="KW-0732">Signal</keyword>
<evidence type="ECO:0000256" key="1">
    <source>
        <dbReference type="SAM" id="SignalP"/>
    </source>
</evidence>
<feature type="chain" id="PRO_5005551126" evidence="1">
    <location>
        <begin position="28"/>
        <end position="216"/>
    </location>
</feature>
<evidence type="ECO:0000313" key="3">
    <source>
        <dbReference type="Proteomes" id="UP000037267"/>
    </source>
</evidence>
<evidence type="ECO:0000313" key="2">
    <source>
        <dbReference type="EMBL" id="KNF09411.1"/>
    </source>
</evidence>
<dbReference type="RefSeq" id="WP_050354398.1">
    <property type="nucleotide sequence ID" value="NZ_LGSS01000003.1"/>
</dbReference>
<reference evidence="3" key="1">
    <citation type="submission" date="2015-07" db="EMBL/GenBank/DDBJ databases">
        <title>Draft genome sequence of the purine-degrading Gottschalkia purinilyticum DSM 1384 (formerly Clostridium purinilyticum).</title>
        <authorList>
            <person name="Poehlein A."/>
            <person name="Schiel-Bengelsdorf B."/>
            <person name="Bengelsdorf F.R."/>
            <person name="Daniel R."/>
            <person name="Duerre P."/>
        </authorList>
    </citation>
    <scope>NUCLEOTIDE SEQUENCE [LARGE SCALE GENOMIC DNA]</scope>
    <source>
        <strain evidence="3">DSM 1384</strain>
    </source>
</reference>
<dbReference type="AlphaFoldDB" id="A0A0L0WD92"/>
<comment type="caution">
    <text evidence="2">The sequence shown here is derived from an EMBL/GenBank/DDBJ whole genome shotgun (WGS) entry which is preliminary data.</text>
</comment>
<protein>
    <submittedName>
        <fullName evidence="2">Uncharacterized protein</fullName>
    </submittedName>
</protein>
<accession>A0A0L0WD92</accession>
<name>A0A0L0WD92_GOTPU</name>
<dbReference type="EMBL" id="LGSS01000003">
    <property type="protein sequence ID" value="KNF09411.1"/>
    <property type="molecule type" value="Genomic_DNA"/>
</dbReference>
<dbReference type="OrthoDB" id="2989459at2"/>
<sequence>MKKFLKLLTSISLTFSLVLLILGNSYASDNLVNDAMLNSSQVKITVTNNETGETTVLNPIETKNNMKVNSIRSNNESLTVGYDVFVPIEDPNSTGITPFDTAGGSKTSGGVTAKLYVDYDVSGNNEQVRLNRVYGSWTPSSSLYYLTNREVGAHSGFLTGKSMKKNPTSDTFSYTTGWGFNDRFWGDASPRAWSSAIARVHGMTATHTISVEFTYS</sequence>
<feature type="signal peptide" evidence="1">
    <location>
        <begin position="1"/>
        <end position="27"/>
    </location>
</feature>
<dbReference type="Proteomes" id="UP000037267">
    <property type="component" value="Unassembled WGS sequence"/>
</dbReference>
<keyword evidence="3" id="KW-1185">Reference proteome</keyword>
<organism evidence="2 3">
    <name type="scientific">Gottschalkia purinilytica</name>
    <name type="common">Clostridium purinilyticum</name>
    <dbReference type="NCBI Taxonomy" id="1503"/>
    <lineage>
        <taxon>Bacteria</taxon>
        <taxon>Bacillati</taxon>
        <taxon>Bacillota</taxon>
        <taxon>Tissierellia</taxon>
        <taxon>Tissierellales</taxon>
        <taxon>Gottschalkiaceae</taxon>
        <taxon>Gottschalkia</taxon>
    </lineage>
</organism>
<gene>
    <name evidence="2" type="ORF">CLPU_3c01890</name>
</gene>